<dbReference type="InterPro" id="IPR036388">
    <property type="entry name" value="WH-like_DNA-bd_sf"/>
</dbReference>
<keyword evidence="2" id="KW-0238">DNA-binding</keyword>
<name>A0ABV1FJQ3_9FIRM</name>
<dbReference type="Gene3D" id="1.20.120.530">
    <property type="entry name" value="GntR ligand-binding domain-like"/>
    <property type="match status" value="1"/>
</dbReference>
<dbReference type="PRINTS" id="PR00035">
    <property type="entry name" value="HTHGNTR"/>
</dbReference>
<dbReference type="InterPro" id="IPR008920">
    <property type="entry name" value="TF_FadR/GntR_C"/>
</dbReference>
<proteinExistence type="predicted"/>
<dbReference type="PANTHER" id="PTHR43537">
    <property type="entry name" value="TRANSCRIPTIONAL REGULATOR, GNTR FAMILY"/>
    <property type="match status" value="1"/>
</dbReference>
<dbReference type="SUPFAM" id="SSF48008">
    <property type="entry name" value="GntR ligand-binding domain-like"/>
    <property type="match status" value="1"/>
</dbReference>
<dbReference type="Gene3D" id="1.10.10.10">
    <property type="entry name" value="Winged helix-like DNA-binding domain superfamily/Winged helix DNA-binding domain"/>
    <property type="match status" value="1"/>
</dbReference>
<dbReference type="Proteomes" id="UP001438008">
    <property type="component" value="Unassembled WGS sequence"/>
</dbReference>
<dbReference type="SUPFAM" id="SSF46785">
    <property type="entry name" value="Winged helix' DNA-binding domain"/>
    <property type="match status" value="1"/>
</dbReference>
<comment type="caution">
    <text evidence="6">The sequence shown here is derived from an EMBL/GenBank/DDBJ whole genome shotgun (WGS) entry which is preliminary data.</text>
</comment>
<dbReference type="Pfam" id="PF00392">
    <property type="entry name" value="GntR"/>
    <property type="match status" value="1"/>
</dbReference>
<protein>
    <submittedName>
        <fullName evidence="6">FadR/GntR family transcriptional regulator</fullName>
    </submittedName>
</protein>
<dbReference type="SMART" id="SM00895">
    <property type="entry name" value="FCD"/>
    <property type="match status" value="1"/>
</dbReference>
<evidence type="ECO:0000256" key="2">
    <source>
        <dbReference type="ARBA" id="ARBA00023125"/>
    </source>
</evidence>
<dbReference type="SMART" id="SM00345">
    <property type="entry name" value="HTH_GNTR"/>
    <property type="match status" value="1"/>
</dbReference>
<gene>
    <name evidence="6" type="ORF">WMO29_12515</name>
</gene>
<reference evidence="6 7" key="1">
    <citation type="submission" date="2024-03" db="EMBL/GenBank/DDBJ databases">
        <title>Human intestinal bacterial collection.</title>
        <authorList>
            <person name="Pauvert C."/>
            <person name="Hitch T.C.A."/>
            <person name="Clavel T."/>
        </authorList>
    </citation>
    <scope>NUCLEOTIDE SEQUENCE [LARGE SCALE GENOMIC DNA]</scope>
    <source>
        <strain evidence="6 7">CLA-AA-H132</strain>
    </source>
</reference>
<feature type="domain" description="HTH gntR-type" evidence="5">
    <location>
        <begin position="11"/>
        <end position="79"/>
    </location>
</feature>
<dbReference type="RefSeq" id="WP_349165026.1">
    <property type="nucleotide sequence ID" value="NZ_JBBMFE010000012.1"/>
</dbReference>
<dbReference type="CDD" id="cd07377">
    <property type="entry name" value="WHTH_GntR"/>
    <property type="match status" value="1"/>
</dbReference>
<keyword evidence="4" id="KW-0175">Coiled coil</keyword>
<keyword evidence="7" id="KW-1185">Reference proteome</keyword>
<dbReference type="PROSITE" id="PS50949">
    <property type="entry name" value="HTH_GNTR"/>
    <property type="match status" value="1"/>
</dbReference>
<evidence type="ECO:0000256" key="3">
    <source>
        <dbReference type="ARBA" id="ARBA00023163"/>
    </source>
</evidence>
<keyword evidence="3" id="KW-0804">Transcription</keyword>
<dbReference type="InterPro" id="IPR036390">
    <property type="entry name" value="WH_DNA-bd_sf"/>
</dbReference>
<organism evidence="6 7">
    <name type="scientific">Laedolimicola intestinihominis</name>
    <dbReference type="NCBI Taxonomy" id="3133166"/>
    <lineage>
        <taxon>Bacteria</taxon>
        <taxon>Bacillati</taxon>
        <taxon>Bacillota</taxon>
        <taxon>Clostridia</taxon>
        <taxon>Lachnospirales</taxon>
        <taxon>Lachnospiraceae</taxon>
        <taxon>Laedolimicola</taxon>
    </lineage>
</organism>
<evidence type="ECO:0000256" key="1">
    <source>
        <dbReference type="ARBA" id="ARBA00023015"/>
    </source>
</evidence>
<sequence>MATKERPIKKGKLSEVVVERLNAKIRSGELKAGEKLPTERAMAESMGVSRTVIREAIRIMVDKNVLELKNGCGYVRQLSFDEIMENMSEMFDLDEVSILEIMEVRMVLENYIVKKAVKNITGEQIEELQKEIDKMAQIMNERDDAVEQESAFHRGLAEATGNSALKSVYVLCEDLLRRAQRDSWRVAKAIGAPNTAVADHQAILDAIQEKSENRAELLMQAHMDYAYQNLKHLYGKEEKK</sequence>
<keyword evidence="1" id="KW-0805">Transcription regulation</keyword>
<dbReference type="InterPro" id="IPR011711">
    <property type="entry name" value="GntR_C"/>
</dbReference>
<evidence type="ECO:0000259" key="5">
    <source>
        <dbReference type="PROSITE" id="PS50949"/>
    </source>
</evidence>
<accession>A0ABV1FJQ3</accession>
<evidence type="ECO:0000313" key="6">
    <source>
        <dbReference type="EMBL" id="MEQ2473302.1"/>
    </source>
</evidence>
<evidence type="ECO:0000313" key="7">
    <source>
        <dbReference type="Proteomes" id="UP001438008"/>
    </source>
</evidence>
<dbReference type="PANTHER" id="PTHR43537:SF5">
    <property type="entry name" value="UXU OPERON TRANSCRIPTIONAL REGULATOR"/>
    <property type="match status" value="1"/>
</dbReference>
<dbReference type="InterPro" id="IPR000524">
    <property type="entry name" value="Tscrpt_reg_HTH_GntR"/>
</dbReference>
<dbReference type="Pfam" id="PF07729">
    <property type="entry name" value="FCD"/>
    <property type="match status" value="1"/>
</dbReference>
<dbReference type="EMBL" id="JBBMFE010000012">
    <property type="protein sequence ID" value="MEQ2473302.1"/>
    <property type="molecule type" value="Genomic_DNA"/>
</dbReference>
<feature type="coiled-coil region" evidence="4">
    <location>
        <begin position="118"/>
        <end position="148"/>
    </location>
</feature>
<evidence type="ECO:0000256" key="4">
    <source>
        <dbReference type="SAM" id="Coils"/>
    </source>
</evidence>